<organism evidence="1 2">
    <name type="scientific">Pneumocystis oryctolagi</name>
    <dbReference type="NCBI Taxonomy" id="42067"/>
    <lineage>
        <taxon>Eukaryota</taxon>
        <taxon>Fungi</taxon>
        <taxon>Dikarya</taxon>
        <taxon>Ascomycota</taxon>
        <taxon>Taphrinomycotina</taxon>
        <taxon>Pneumocystomycetes</taxon>
        <taxon>Pneumocystaceae</taxon>
        <taxon>Pneumocystis</taxon>
    </lineage>
</organism>
<gene>
    <name evidence="1" type="ORF">PORY_001016</name>
</gene>
<proteinExistence type="predicted"/>
<keyword evidence="2" id="KW-1185">Reference proteome</keyword>
<dbReference type="Proteomes" id="UP000768646">
    <property type="component" value="Unassembled WGS sequence"/>
</dbReference>
<evidence type="ECO:0000313" key="1">
    <source>
        <dbReference type="EMBL" id="KAG4305460.1"/>
    </source>
</evidence>
<comment type="caution">
    <text evidence="1">The sequence shown here is derived from an EMBL/GenBank/DDBJ whole genome shotgun (WGS) entry which is preliminary data.</text>
</comment>
<reference evidence="1 2" key="1">
    <citation type="journal article" date="2021" name="Commun. Biol.">
        <title>Genomic insights into the host specific adaptation of the Pneumocystis genus.</title>
        <authorList>
            <person name="Cisse O.H."/>
            <person name="Ma L."/>
            <person name="Dekker J.P."/>
            <person name="Khil P.P."/>
            <person name="Youn J.-H."/>
            <person name="Brenchley J.M."/>
            <person name="Blair R."/>
            <person name="Pahar B."/>
            <person name="Chabe M."/>
            <person name="Van Rompay K.K.A."/>
            <person name="Keesler R."/>
            <person name="Sukura A."/>
            <person name="Hirsch V."/>
            <person name="Kutty G."/>
            <person name="Liu Y."/>
            <person name="Peng L."/>
            <person name="Chen J."/>
            <person name="Song J."/>
            <person name="Weissenbacher-Lang C."/>
            <person name="Xu J."/>
            <person name="Upham N.S."/>
            <person name="Stajich J.E."/>
            <person name="Cuomo C.A."/>
            <person name="Cushion M.T."/>
            <person name="Kovacs J.A."/>
        </authorList>
    </citation>
    <scope>NUCLEOTIDE SEQUENCE [LARGE SCALE GENOMIC DNA]</scope>
    <source>
        <strain evidence="1 2">RABM</strain>
    </source>
</reference>
<dbReference type="EMBL" id="JABTEG010000003">
    <property type="protein sequence ID" value="KAG4305460.1"/>
    <property type="molecule type" value="Genomic_DNA"/>
</dbReference>
<evidence type="ECO:0000313" key="2">
    <source>
        <dbReference type="Proteomes" id="UP000768646"/>
    </source>
</evidence>
<name>A0ACB7CDJ0_9ASCO</name>
<accession>A0ACB7CDJ0</accession>
<protein>
    <submittedName>
        <fullName evidence="1">Uncharacterized protein</fullName>
    </submittedName>
</protein>
<sequence>MAKIQKSTKKFKKKRFQKILEQRRNIKKIKNKNKYSKKNVQKIQEKNKTEESFSEENTNSFLDETLDAFPTPITSEDENDNSFLDENKDHKKQLDALKNEDSEFYKYLQEEEAELLNFEDSDISDDIKTNDSFENTNLNNKELTLSIVHEWKKAIVKEGSLKILKKAVIVLHKAASFNEASNSLEKPLINNSDVFNALVTLVFKQVPRILHERFSVKDFAKGHFQNEKKAKKVLFIIKTQFSNILYLLHDLTDPDILHMMLEETEKLIPYATTYRKFMKHLIKLLIHLWSTQTQDYVRNTAYLVIKKILLLGDRNYIEHALKGIYTSFNQQSSCTNAITLPFICSMKDMALELFEIDQEISYQVSFKCIRQLAIQLRNAIIKHDKESFKIIYNWKYVHSINFWSCILSNSCDKTKKGTHSLMQDLIYPLVQVALGTIKSVSSSQFFPLKFHLIRSLIHISYCTGIYIPLAPYIFEILESKEIKNKPASSTAKPIDFELCIRVPKSYLKGKIYQNGLIEQIIELLLEFYSLQCKSISFPELAMPMIIQIKRYIKQSKNSKLNKSLIIFIEKLKENSEFIESQRKFIEFSLEKIDEMETFLEDYDWDMTPLGKYVNFQRRIKEERKKIETNQQE</sequence>